<feature type="compositionally biased region" description="Basic and acidic residues" evidence="5">
    <location>
        <begin position="295"/>
        <end position="305"/>
    </location>
</feature>
<evidence type="ECO:0000256" key="2">
    <source>
        <dbReference type="ARBA" id="ARBA00022763"/>
    </source>
</evidence>
<name>A0A4Z1KGI6_9HELO</name>
<feature type="compositionally biased region" description="Basic and acidic residues" evidence="5">
    <location>
        <begin position="661"/>
        <end position="674"/>
    </location>
</feature>
<feature type="compositionally biased region" description="Polar residues" evidence="5">
    <location>
        <begin position="277"/>
        <end position="291"/>
    </location>
</feature>
<feature type="compositionally biased region" description="Polar residues" evidence="5">
    <location>
        <begin position="506"/>
        <end position="518"/>
    </location>
</feature>
<evidence type="ECO:0000313" key="8">
    <source>
        <dbReference type="Proteomes" id="UP000297280"/>
    </source>
</evidence>
<feature type="compositionally biased region" description="Polar residues" evidence="5">
    <location>
        <begin position="162"/>
        <end position="174"/>
    </location>
</feature>
<dbReference type="STRING" id="87229.A0A4Z1KGI6"/>
<keyword evidence="4" id="KW-0175">Coiled coil</keyword>
<feature type="region of interest" description="Disordered" evidence="5">
    <location>
        <begin position="150"/>
        <end position="184"/>
    </location>
</feature>
<proteinExistence type="predicted"/>
<feature type="region of interest" description="Disordered" evidence="5">
    <location>
        <begin position="506"/>
        <end position="549"/>
    </location>
</feature>
<evidence type="ECO:0000256" key="1">
    <source>
        <dbReference type="ARBA" id="ARBA00004123"/>
    </source>
</evidence>
<gene>
    <name evidence="7" type="ORF">BPOR_0480g00060</name>
</gene>
<feature type="domain" description="DNA endonuclease activator Ctp1 C-terminal" evidence="6">
    <location>
        <begin position="786"/>
        <end position="899"/>
    </location>
</feature>
<dbReference type="PANTHER" id="PTHR15107">
    <property type="entry name" value="RETINOBLASTOMA BINDING PROTEIN 8"/>
    <property type="match status" value="1"/>
</dbReference>
<sequence>MEHWRNGRRELFEQLSNICNNIEQNLDNELVNGDNTIIRKDELEKLRLKANSFESDNEEHAAQIRSNEDSLHEKGVRIKILEEDVSRLKEELRSNRNAVTRADKLEEENRHLLEELKKYQNVTSRVEDLEEQNKRLSMELGNAAIRARDAELASTDNERSSSFDNGQVPSMSRQSNHKELDNERKRIKQQWLMQKERADKYAEILREKNAQLRRWEAWNNEQHMSHTDKADETEVQTQRTRKSRSKSQDLEGRKSTIPNNQSHVDVAPQATGVPVTSPKQDLSSNDINQQSDVDDPGHEHGRKEEVDPESPQLPKHVRRSQRVTNVEETQFLPIEPCHSSSTQDPESSPSGSRAIATVGETNIETPKIPSSDDAPEFISARPVRKRKRNEREPQRKPLAKVKLEELDSSSPITTRILHASESLDLDDVGDKVVTPRKRRRAFRPYIEDVENGVEDAVGDEMLLDGNMNKQNQVPTPGIIGQPGRTMITPAIKRGKNLVGKALRPLSTNRILPNTTDPNLPTKRQRKSSASVRGVEDILEDGESSSPAKTPVAVEKGRIHSADLLNNLLSSSPPTKITAYPTPQSVAPEVRSVMHPPSKLSTEITTNRLEKHKTLVATPHFQKDREDLDAQDDTPVPGRRAIISDEGNGLAKKASSRPRSVIKREISGPERRASVSDEGAETVKIFTGRPRSGIMREISRPSLRGSRRGSTETPREASRSPTKLTPKVKSGSFKVPTTSKGKSRRGIGRDLDSDDPEREPYRLRSVTTLKLDHFKINPNFNQGYDYAYTEVVRGKDRQCLPGCVREECCGKQFGALVQALYPARENPTTSQKAEEDTLLEEYLGDNKHKIWTMGKEERKDSLAQARKWKASNTMGKHKSVVPRRSTPPGFWEADFPTTQEDEAFKKKQKEIERQKVAERYAEAMRPGGAWLFKDE</sequence>
<accession>A0A4Z1KGI6</accession>
<evidence type="ECO:0000256" key="3">
    <source>
        <dbReference type="ARBA" id="ARBA00023242"/>
    </source>
</evidence>
<feature type="region of interest" description="Disordered" evidence="5">
    <location>
        <begin position="619"/>
        <end position="758"/>
    </location>
</feature>
<evidence type="ECO:0000256" key="5">
    <source>
        <dbReference type="SAM" id="MobiDB-lite"/>
    </source>
</evidence>
<evidence type="ECO:0000259" key="6">
    <source>
        <dbReference type="Pfam" id="PF08573"/>
    </source>
</evidence>
<organism evidence="7 8">
    <name type="scientific">Botrytis porri</name>
    <dbReference type="NCBI Taxonomy" id="87229"/>
    <lineage>
        <taxon>Eukaryota</taxon>
        <taxon>Fungi</taxon>
        <taxon>Dikarya</taxon>
        <taxon>Ascomycota</taxon>
        <taxon>Pezizomycotina</taxon>
        <taxon>Leotiomycetes</taxon>
        <taxon>Helotiales</taxon>
        <taxon>Sclerotiniaceae</taxon>
        <taxon>Botrytis</taxon>
    </lineage>
</organism>
<feature type="region of interest" description="Disordered" evidence="5">
    <location>
        <begin position="868"/>
        <end position="907"/>
    </location>
</feature>
<dbReference type="InterPro" id="IPR013882">
    <property type="entry name" value="Ctp1_C"/>
</dbReference>
<comment type="subcellular location">
    <subcellularLocation>
        <location evidence="1">Nucleus</location>
    </subcellularLocation>
</comment>
<feature type="compositionally biased region" description="Basic and acidic residues" evidence="5">
    <location>
        <begin position="150"/>
        <end position="161"/>
    </location>
</feature>
<reference evidence="7 8" key="1">
    <citation type="submission" date="2017-12" db="EMBL/GenBank/DDBJ databases">
        <title>Comparative genomics of Botrytis spp.</title>
        <authorList>
            <person name="Valero-Jimenez C.A."/>
            <person name="Tapia P."/>
            <person name="Veloso J."/>
            <person name="Silva-Moreno E."/>
            <person name="Staats M."/>
            <person name="Valdes J.H."/>
            <person name="Van Kan J.A.L."/>
        </authorList>
    </citation>
    <scope>NUCLEOTIDE SEQUENCE [LARGE SCALE GENOMIC DNA]</scope>
    <source>
        <strain evidence="7 8">MUCL3349</strain>
    </source>
</reference>
<feature type="region of interest" description="Disordered" evidence="5">
    <location>
        <begin position="220"/>
        <end position="400"/>
    </location>
</feature>
<dbReference type="Proteomes" id="UP000297280">
    <property type="component" value="Unassembled WGS sequence"/>
</dbReference>
<dbReference type="Pfam" id="PF08573">
    <property type="entry name" value="SAE2"/>
    <property type="match status" value="1"/>
</dbReference>
<dbReference type="InterPro" id="IPR033316">
    <property type="entry name" value="RBBP8-like"/>
</dbReference>
<evidence type="ECO:0000256" key="4">
    <source>
        <dbReference type="SAM" id="Coils"/>
    </source>
</evidence>
<keyword evidence="3" id="KW-0539">Nucleus</keyword>
<feature type="compositionally biased region" description="Low complexity" evidence="5">
    <location>
        <begin position="339"/>
        <end position="352"/>
    </location>
</feature>
<keyword evidence="2" id="KW-0227">DNA damage</keyword>
<feature type="compositionally biased region" description="Basic and acidic residues" evidence="5">
    <location>
        <begin position="708"/>
        <end position="717"/>
    </location>
</feature>
<keyword evidence="8" id="KW-1185">Reference proteome</keyword>
<feature type="compositionally biased region" description="Basic and acidic residues" evidence="5">
    <location>
        <begin position="389"/>
        <end position="400"/>
    </location>
</feature>
<dbReference type="AlphaFoldDB" id="A0A4Z1KGI6"/>
<protein>
    <recommendedName>
        <fullName evidence="6">DNA endonuclease activator Ctp1 C-terminal domain-containing protein</fullName>
    </recommendedName>
</protein>
<dbReference type="GO" id="GO:0005634">
    <property type="term" value="C:nucleus"/>
    <property type="evidence" value="ECO:0007669"/>
    <property type="project" value="UniProtKB-SubCell"/>
</dbReference>
<feature type="coiled-coil region" evidence="4">
    <location>
        <begin position="43"/>
        <end position="146"/>
    </location>
</feature>
<dbReference type="GO" id="GO:0010792">
    <property type="term" value="P:DNA double-strand break processing involved in repair via single-strand annealing"/>
    <property type="evidence" value="ECO:0007669"/>
    <property type="project" value="TreeGrafter"/>
</dbReference>
<evidence type="ECO:0000313" key="7">
    <source>
        <dbReference type="EMBL" id="TGO84658.1"/>
    </source>
</evidence>
<comment type="caution">
    <text evidence="7">The sequence shown here is derived from an EMBL/GenBank/DDBJ whole genome shotgun (WGS) entry which is preliminary data.</text>
</comment>
<dbReference type="GO" id="GO:0003684">
    <property type="term" value="F:damaged DNA binding"/>
    <property type="evidence" value="ECO:0007669"/>
    <property type="project" value="TreeGrafter"/>
</dbReference>
<dbReference type="PANTHER" id="PTHR15107:SF0">
    <property type="entry name" value="DNA ENDONUCLEASE ACTIVATOR CTP1 C-TERMINAL DOMAIN-CONTAINING PROTEIN"/>
    <property type="match status" value="1"/>
</dbReference>
<feature type="compositionally biased region" description="Basic and acidic residues" evidence="5">
    <location>
        <begin position="223"/>
        <end position="232"/>
    </location>
</feature>
<dbReference type="EMBL" id="PQXO01000479">
    <property type="protein sequence ID" value="TGO84658.1"/>
    <property type="molecule type" value="Genomic_DNA"/>
</dbReference>